<feature type="compositionally biased region" description="Polar residues" evidence="1">
    <location>
        <begin position="774"/>
        <end position="803"/>
    </location>
</feature>
<dbReference type="AlphaFoldDB" id="A0A1X7TLV6"/>
<feature type="chain" id="PRO_5010863533" description="TRP C-terminal domain-containing protein" evidence="3">
    <location>
        <begin position="18"/>
        <end position="803"/>
    </location>
</feature>
<evidence type="ECO:0008006" key="5">
    <source>
        <dbReference type="Google" id="ProtNLM"/>
    </source>
</evidence>
<feature type="transmembrane region" description="Helical" evidence="2">
    <location>
        <begin position="391"/>
        <end position="416"/>
    </location>
</feature>
<dbReference type="InParanoid" id="A0A1X7TLV6"/>
<feature type="transmembrane region" description="Helical" evidence="2">
    <location>
        <begin position="369"/>
        <end position="385"/>
    </location>
</feature>
<keyword evidence="2" id="KW-1133">Transmembrane helix</keyword>
<feature type="transmembrane region" description="Helical" evidence="2">
    <location>
        <begin position="626"/>
        <end position="646"/>
    </location>
</feature>
<feature type="region of interest" description="Disordered" evidence="1">
    <location>
        <begin position="772"/>
        <end position="803"/>
    </location>
</feature>
<accession>A0A1X7TLV6</accession>
<protein>
    <recommendedName>
        <fullName evidence="5">TRP C-terminal domain-containing protein</fullName>
    </recommendedName>
</protein>
<feature type="transmembrane region" description="Helical" evidence="2">
    <location>
        <begin position="653"/>
        <end position="671"/>
    </location>
</feature>
<evidence type="ECO:0000256" key="2">
    <source>
        <dbReference type="SAM" id="Phobius"/>
    </source>
</evidence>
<feature type="transmembrane region" description="Helical" evidence="2">
    <location>
        <begin position="337"/>
        <end position="357"/>
    </location>
</feature>
<keyword evidence="2" id="KW-0472">Membrane</keyword>
<evidence type="ECO:0000313" key="4">
    <source>
        <dbReference type="EnsemblMetazoa" id="Aqu2.1.15810_001"/>
    </source>
</evidence>
<name>A0A1X7TLV6_AMPQE</name>
<feature type="transmembrane region" description="Helical" evidence="2">
    <location>
        <begin position="599"/>
        <end position="620"/>
    </location>
</feature>
<evidence type="ECO:0000256" key="1">
    <source>
        <dbReference type="SAM" id="MobiDB-lite"/>
    </source>
</evidence>
<dbReference type="EnsemblMetazoa" id="Aqu2.1.15810_001">
    <property type="protein sequence ID" value="Aqu2.1.15810_001"/>
    <property type="gene ID" value="Aqu2.1.15810"/>
</dbReference>
<evidence type="ECO:0000256" key="3">
    <source>
        <dbReference type="SAM" id="SignalP"/>
    </source>
</evidence>
<feature type="transmembrane region" description="Helical" evidence="2">
    <location>
        <begin position="683"/>
        <end position="704"/>
    </location>
</feature>
<reference evidence="4" key="1">
    <citation type="submission" date="2017-05" db="UniProtKB">
        <authorList>
            <consortium name="EnsemblMetazoa"/>
        </authorList>
    </citation>
    <scope>IDENTIFICATION</scope>
</reference>
<feature type="transmembrane region" description="Helical" evidence="2">
    <location>
        <begin position="535"/>
        <end position="559"/>
    </location>
</feature>
<feature type="transmembrane region" description="Helical" evidence="2">
    <location>
        <begin position="428"/>
        <end position="449"/>
    </location>
</feature>
<organism evidence="4">
    <name type="scientific">Amphimedon queenslandica</name>
    <name type="common">Sponge</name>
    <dbReference type="NCBI Taxonomy" id="400682"/>
    <lineage>
        <taxon>Eukaryota</taxon>
        <taxon>Metazoa</taxon>
        <taxon>Porifera</taxon>
        <taxon>Demospongiae</taxon>
        <taxon>Heteroscleromorpha</taxon>
        <taxon>Haplosclerida</taxon>
        <taxon>Niphatidae</taxon>
        <taxon>Amphimedon</taxon>
    </lineage>
</organism>
<feature type="signal peptide" evidence="3">
    <location>
        <begin position="1"/>
        <end position="17"/>
    </location>
</feature>
<keyword evidence="2" id="KW-0812">Transmembrane</keyword>
<proteinExistence type="predicted"/>
<keyword evidence="3" id="KW-0732">Signal</keyword>
<sequence length="803" mass="91120">MSSTIVLLLFITSLVLAYSAAGLECRIYVSSSDGINNTYCWTGGVQTPCATIDLAIQRTAATDVRDNCSSVTIVYINPTGNDTLEATTTIELQLVNLVNNVSTASRSNIPLSVSTSVSNTLSQNDCPNIKITPINKQILCPAFDLESHCDCDKFVFTASVTDCNGATFDWRNDIHVHACDSISQSDASYNMNIKCKHCDEYDNYNSRCPNYPSYYYELPPCYKHITGDPIELTLNVSTLGELKASTISKINVTLTKFCQLPLTYIDGDCELIIPLCTNQEYCPIFTRYTDPVSYSNVCYDNSSQSYPTCTICPSGYGVSINKISECIQCEEYPINTLVFIGIEIIPITLMVLMVIIFNIQLTNGSINGLVFYSQAMFFTYSNYALVTADYITFNLFAIPCNIFSLDFTPFLGNYLLCIIPNMSPLGAISFWYVIGFYPLFLLLLLYLWITLYDKGYKCVVLVTRPFHCCMARFWNMTGIEPSFTHSIASIYVLCFTQLTGTSFKILCFNYNFYMNDGIFVFFYDSYVQYFHGAHAVAGSFAISVLLIMILLPTLCILLYPFKWFHKLLDCLRLRKQLLISLCDVFTGPFKNGTENTYDYRFFAGLYLLAKIIAFLLEFSFDYDEYYIVPTVQVSIVFLLAIIILVFRPFKRNIHSFTEVMMLIFQMGYFIFVNHDIVSINLPGSSTSFFILNILLFGVILPLYIIHQIIKTIINCINYHKLHNRTVPANIEEQEESQPLVVDDWIADRMENPLEYNEQHVQVPIEDYLPPNIEQPANNDNDTNYIPTTATYGSTNNPTVQQQL</sequence>